<dbReference type="EMBL" id="BAABRL010000002">
    <property type="protein sequence ID" value="GAA5494536.1"/>
    <property type="molecule type" value="Genomic_DNA"/>
</dbReference>
<dbReference type="EC" id="2.5.1.17" evidence="4"/>
<evidence type="ECO:0000256" key="3">
    <source>
        <dbReference type="ARBA" id="ARBA00022840"/>
    </source>
</evidence>
<keyword evidence="3 4" id="KW-0067">ATP-binding</keyword>
<name>A0ABP9UVN7_9BACT</name>
<evidence type="ECO:0000313" key="6">
    <source>
        <dbReference type="EMBL" id="GAA5494536.1"/>
    </source>
</evidence>
<feature type="domain" description="Cobalamin adenosyltransferase-like" evidence="5">
    <location>
        <begin position="3"/>
        <end position="170"/>
    </location>
</feature>
<keyword evidence="7" id="KW-1185">Reference proteome</keyword>
<sequence length="176" mass="19561">MSISTRRGDEGMTDLMFGRRVPKTHPRMATLGAVDELNAALGVVRAGEVPDELREWVDGVQSRLVGLMGVIATHEEDHGKYQEKGYQGITGEDVSWLDELVQELEQERGNRFRGWSRPGKAGALSGAQLDVARTIGRRAELCSWSVEDEALTVARQFLNRLSDVLWLLAREGEKQG</sequence>
<accession>A0ABP9UVN7</accession>
<comment type="caution">
    <text evidence="6">The sequence shown here is derived from an EMBL/GenBank/DDBJ whole genome shotgun (WGS) entry which is preliminary data.</text>
</comment>
<dbReference type="PANTHER" id="PTHR12213">
    <property type="entry name" value="CORRINOID ADENOSYLTRANSFERASE"/>
    <property type="match status" value="1"/>
</dbReference>
<reference evidence="6 7" key="1">
    <citation type="submission" date="2024-02" db="EMBL/GenBank/DDBJ databases">
        <title>Rubritalea halochordaticola NBRC 107102.</title>
        <authorList>
            <person name="Ichikawa N."/>
            <person name="Katano-Makiyama Y."/>
            <person name="Hidaka K."/>
        </authorList>
    </citation>
    <scope>NUCLEOTIDE SEQUENCE [LARGE SCALE GENOMIC DNA]</scope>
    <source>
        <strain evidence="6 7">NBRC 107102</strain>
    </source>
</reference>
<protein>
    <recommendedName>
        <fullName evidence="4">Corrinoid adenosyltransferase</fullName>
        <ecNumber evidence="4">2.5.1.17</ecNumber>
    </recommendedName>
    <alternativeName>
        <fullName evidence="4">Cob(II)alamin adenosyltransferase</fullName>
    </alternativeName>
    <alternativeName>
        <fullName evidence="4">Cob(II)yrinic acid a,c-diamide adenosyltransferase</fullName>
    </alternativeName>
    <alternativeName>
        <fullName evidence="4">Cobinamide/cobalamin adenosyltransferase</fullName>
    </alternativeName>
</protein>
<keyword evidence="1 4" id="KW-0808">Transferase</keyword>
<proteinExistence type="inferred from homology"/>
<comment type="similarity">
    <text evidence="4">Belongs to the Cob(I)alamin adenosyltransferase family.</text>
</comment>
<dbReference type="InterPro" id="IPR016030">
    <property type="entry name" value="CblAdoTrfase-like"/>
</dbReference>
<keyword evidence="2 4" id="KW-0547">Nucleotide-binding</keyword>
<dbReference type="InterPro" id="IPR029499">
    <property type="entry name" value="PduO-typ"/>
</dbReference>
<comment type="catalytic activity">
    <reaction evidence="4">
        <text>2 cob(II)alamin + reduced [electron-transfer flavoprotein] + 2 ATP = 2 adenosylcob(III)alamin + 2 triphosphate + oxidized [electron-transfer flavoprotein] + 3 H(+)</text>
        <dbReference type="Rhea" id="RHEA:28671"/>
        <dbReference type="Rhea" id="RHEA-COMP:10685"/>
        <dbReference type="Rhea" id="RHEA-COMP:10686"/>
        <dbReference type="ChEBI" id="CHEBI:15378"/>
        <dbReference type="ChEBI" id="CHEBI:16304"/>
        <dbReference type="ChEBI" id="CHEBI:18036"/>
        <dbReference type="ChEBI" id="CHEBI:18408"/>
        <dbReference type="ChEBI" id="CHEBI:30616"/>
        <dbReference type="ChEBI" id="CHEBI:57692"/>
        <dbReference type="ChEBI" id="CHEBI:58307"/>
        <dbReference type="EC" id="2.5.1.17"/>
    </reaction>
</comment>
<dbReference type="Gene3D" id="1.20.1200.10">
    <property type="entry name" value="Cobalamin adenosyltransferase-like"/>
    <property type="match status" value="1"/>
</dbReference>
<dbReference type="SUPFAM" id="SSF89028">
    <property type="entry name" value="Cobalamin adenosyltransferase-like"/>
    <property type="match status" value="1"/>
</dbReference>
<evidence type="ECO:0000256" key="4">
    <source>
        <dbReference type="RuleBase" id="RU366026"/>
    </source>
</evidence>
<dbReference type="PANTHER" id="PTHR12213:SF0">
    <property type="entry name" value="CORRINOID ADENOSYLTRANSFERASE MMAB"/>
    <property type="match status" value="1"/>
</dbReference>
<comment type="catalytic activity">
    <reaction evidence="4">
        <text>2 cob(II)yrinate a,c diamide + reduced [electron-transfer flavoprotein] + 2 ATP = 2 adenosylcob(III)yrinate a,c-diamide + 2 triphosphate + oxidized [electron-transfer flavoprotein] + 3 H(+)</text>
        <dbReference type="Rhea" id="RHEA:11528"/>
        <dbReference type="Rhea" id="RHEA-COMP:10685"/>
        <dbReference type="Rhea" id="RHEA-COMP:10686"/>
        <dbReference type="ChEBI" id="CHEBI:15378"/>
        <dbReference type="ChEBI" id="CHEBI:18036"/>
        <dbReference type="ChEBI" id="CHEBI:30616"/>
        <dbReference type="ChEBI" id="CHEBI:57692"/>
        <dbReference type="ChEBI" id="CHEBI:58307"/>
        <dbReference type="ChEBI" id="CHEBI:58503"/>
        <dbReference type="ChEBI" id="CHEBI:58537"/>
        <dbReference type="EC" id="2.5.1.17"/>
    </reaction>
</comment>
<comment type="pathway">
    <text evidence="4">Cofactor biosynthesis; adenosylcobalamin biosynthesis; adenosylcobalamin from cob(II)yrinate a,c-diamide: step 2/7.</text>
</comment>
<gene>
    <name evidence="6" type="primary">cobO</name>
    <name evidence="6" type="ORF">Rhal01_00698</name>
</gene>
<evidence type="ECO:0000259" key="5">
    <source>
        <dbReference type="Pfam" id="PF01923"/>
    </source>
</evidence>
<dbReference type="InterPro" id="IPR036451">
    <property type="entry name" value="CblAdoTrfase-like_sf"/>
</dbReference>
<keyword evidence="4" id="KW-0169">Cobalamin biosynthesis</keyword>
<evidence type="ECO:0000313" key="7">
    <source>
        <dbReference type="Proteomes" id="UP001424741"/>
    </source>
</evidence>
<dbReference type="NCBIfam" id="TIGR00636">
    <property type="entry name" value="PduO_Nterm"/>
    <property type="match status" value="1"/>
</dbReference>
<organism evidence="6 7">
    <name type="scientific">Rubritalea halochordaticola</name>
    <dbReference type="NCBI Taxonomy" id="714537"/>
    <lineage>
        <taxon>Bacteria</taxon>
        <taxon>Pseudomonadati</taxon>
        <taxon>Verrucomicrobiota</taxon>
        <taxon>Verrucomicrobiia</taxon>
        <taxon>Verrucomicrobiales</taxon>
        <taxon>Rubritaleaceae</taxon>
        <taxon>Rubritalea</taxon>
    </lineage>
</organism>
<evidence type="ECO:0000256" key="1">
    <source>
        <dbReference type="ARBA" id="ARBA00022679"/>
    </source>
</evidence>
<dbReference type="Pfam" id="PF01923">
    <property type="entry name" value="Cob_adeno_trans"/>
    <property type="match status" value="1"/>
</dbReference>
<evidence type="ECO:0000256" key="2">
    <source>
        <dbReference type="ARBA" id="ARBA00022741"/>
    </source>
</evidence>
<dbReference type="RefSeq" id="WP_346187495.1">
    <property type="nucleotide sequence ID" value="NZ_BAABRL010000002.1"/>
</dbReference>
<dbReference type="Proteomes" id="UP001424741">
    <property type="component" value="Unassembled WGS sequence"/>
</dbReference>